<dbReference type="InterPro" id="IPR000611">
    <property type="entry name" value="NPY_rcpt"/>
</dbReference>
<feature type="domain" description="G-protein coupled receptors family 1 profile" evidence="18">
    <location>
        <begin position="97"/>
        <end position="352"/>
    </location>
</feature>
<dbReference type="InterPro" id="IPR000276">
    <property type="entry name" value="GPCR_Rhodpsn"/>
</dbReference>
<keyword evidence="13 16" id="KW-0807">Transducer</keyword>
<evidence type="ECO:0000256" key="6">
    <source>
        <dbReference type="ARBA" id="ARBA00022989"/>
    </source>
</evidence>
<dbReference type="PRINTS" id="PR00237">
    <property type="entry name" value="GPCRRHODOPSN"/>
</dbReference>
<reference evidence="19" key="1">
    <citation type="journal article" date="2023" name="Front. Mar. Sci.">
        <title>A new Merluccius polli reference genome to investigate the effects of global change in West African waters.</title>
        <authorList>
            <person name="Mateo J.L."/>
            <person name="Blanco-Fernandez C."/>
            <person name="Garcia-Vazquez E."/>
            <person name="Machado-Schiaffino G."/>
        </authorList>
    </citation>
    <scope>NUCLEOTIDE SEQUENCE</scope>
    <source>
        <strain evidence="19">C29</strain>
        <tissue evidence="19">Fin</tissue>
    </source>
</reference>
<dbReference type="InterPro" id="IPR017452">
    <property type="entry name" value="GPCR_Rhodpsn_7TM"/>
</dbReference>
<keyword evidence="8 17" id="KW-0472">Membrane</keyword>
<organism evidence="19 20">
    <name type="scientific">Merluccius polli</name>
    <name type="common">Benguela hake</name>
    <name type="synonym">Merluccius cadenati</name>
    <dbReference type="NCBI Taxonomy" id="89951"/>
    <lineage>
        <taxon>Eukaryota</taxon>
        <taxon>Metazoa</taxon>
        <taxon>Chordata</taxon>
        <taxon>Craniata</taxon>
        <taxon>Vertebrata</taxon>
        <taxon>Euteleostomi</taxon>
        <taxon>Actinopterygii</taxon>
        <taxon>Neopterygii</taxon>
        <taxon>Teleostei</taxon>
        <taxon>Neoteleostei</taxon>
        <taxon>Acanthomorphata</taxon>
        <taxon>Zeiogadaria</taxon>
        <taxon>Gadariae</taxon>
        <taxon>Gadiformes</taxon>
        <taxon>Gadoidei</taxon>
        <taxon>Merlucciidae</taxon>
        <taxon>Merluccius</taxon>
    </lineage>
</organism>
<proteinExistence type="inferred from homology"/>
<evidence type="ECO:0000256" key="16">
    <source>
        <dbReference type="RuleBase" id="RU000688"/>
    </source>
</evidence>
<dbReference type="PRINTS" id="PR01014">
    <property type="entry name" value="NRPEPTIDEY2R"/>
</dbReference>
<feature type="transmembrane region" description="Helical" evidence="17">
    <location>
        <begin position="81"/>
        <end position="106"/>
    </location>
</feature>
<evidence type="ECO:0000256" key="7">
    <source>
        <dbReference type="ARBA" id="ARBA00023040"/>
    </source>
</evidence>
<dbReference type="InterPro" id="IPR001358">
    <property type="entry name" value="NPY2_rcpt"/>
</dbReference>
<evidence type="ECO:0000256" key="5">
    <source>
        <dbReference type="ARBA" id="ARBA00022692"/>
    </source>
</evidence>
<dbReference type="AlphaFoldDB" id="A0AA47NQ53"/>
<feature type="transmembrane region" description="Helical" evidence="17">
    <location>
        <begin position="246"/>
        <end position="268"/>
    </location>
</feature>
<dbReference type="PANTHER" id="PTHR24235:SF20">
    <property type="entry name" value="NEUROPEPTIDE Y RECEPTOR TYPE 2"/>
    <property type="match status" value="1"/>
</dbReference>
<keyword evidence="20" id="KW-1185">Reference proteome</keyword>
<evidence type="ECO:0000256" key="14">
    <source>
        <dbReference type="ARBA" id="ARBA00023288"/>
    </source>
</evidence>
<dbReference type="EMBL" id="JAOPHQ010005730">
    <property type="protein sequence ID" value="KAK0134176.1"/>
    <property type="molecule type" value="Genomic_DNA"/>
</dbReference>
<evidence type="ECO:0000313" key="19">
    <source>
        <dbReference type="EMBL" id="KAK0134176.1"/>
    </source>
</evidence>
<keyword evidence="9" id="KW-0564">Palmitate</keyword>
<comment type="subcellular location">
    <subcellularLocation>
        <location evidence="1">Cell membrane</location>
        <topology evidence="1">Multi-pass membrane protein</topology>
    </subcellularLocation>
</comment>
<dbReference type="Gene3D" id="1.20.1070.10">
    <property type="entry name" value="Rhodopsin 7-helix transmembrane proteins"/>
    <property type="match status" value="1"/>
</dbReference>
<evidence type="ECO:0000256" key="2">
    <source>
        <dbReference type="ARBA" id="ARBA00010663"/>
    </source>
</evidence>
<dbReference type="GO" id="GO:0004983">
    <property type="term" value="F:neuropeptide Y receptor activity"/>
    <property type="evidence" value="ECO:0007669"/>
    <property type="project" value="InterPro"/>
</dbReference>
<dbReference type="GO" id="GO:0005886">
    <property type="term" value="C:plasma membrane"/>
    <property type="evidence" value="ECO:0007669"/>
    <property type="project" value="UniProtKB-SubCell"/>
</dbReference>
<keyword evidence="14" id="KW-0449">Lipoprotein</keyword>
<comment type="caution">
    <text evidence="19">The sequence shown here is derived from an EMBL/GenBank/DDBJ whole genome shotgun (WGS) entry which is preliminary data.</text>
</comment>
<dbReference type="Proteomes" id="UP001174136">
    <property type="component" value="Unassembled WGS sequence"/>
</dbReference>
<dbReference type="PRINTS" id="PR01012">
    <property type="entry name" value="NRPEPTIDEYR"/>
</dbReference>
<evidence type="ECO:0000256" key="11">
    <source>
        <dbReference type="ARBA" id="ARBA00023170"/>
    </source>
</evidence>
<evidence type="ECO:0000256" key="10">
    <source>
        <dbReference type="ARBA" id="ARBA00023157"/>
    </source>
</evidence>
<evidence type="ECO:0000259" key="18">
    <source>
        <dbReference type="PROSITE" id="PS50262"/>
    </source>
</evidence>
<keyword evidence="12" id="KW-0325">Glycoprotein</keyword>
<evidence type="ECO:0000256" key="17">
    <source>
        <dbReference type="SAM" id="Phobius"/>
    </source>
</evidence>
<comment type="similarity">
    <text evidence="2 16">Belongs to the G-protein coupled receptor 1 family.</text>
</comment>
<feature type="transmembrane region" description="Helical" evidence="17">
    <location>
        <begin position="118"/>
        <end position="143"/>
    </location>
</feature>
<evidence type="ECO:0000256" key="3">
    <source>
        <dbReference type="ARBA" id="ARBA00019472"/>
    </source>
</evidence>
<dbReference type="Pfam" id="PF00001">
    <property type="entry name" value="7tm_1"/>
    <property type="match status" value="1"/>
</dbReference>
<keyword evidence="10" id="KW-1015">Disulfide bond</keyword>
<evidence type="ECO:0000256" key="15">
    <source>
        <dbReference type="ARBA" id="ARBA00032013"/>
    </source>
</evidence>
<accession>A0AA47NQ53</accession>
<feature type="transmembrane region" description="Helical" evidence="17">
    <location>
        <begin position="296"/>
        <end position="318"/>
    </location>
</feature>
<dbReference type="PROSITE" id="PS50262">
    <property type="entry name" value="G_PROTEIN_RECEP_F1_2"/>
    <property type="match status" value="1"/>
</dbReference>
<keyword evidence="5 16" id="KW-0812">Transmembrane</keyword>
<evidence type="ECO:0000256" key="9">
    <source>
        <dbReference type="ARBA" id="ARBA00023139"/>
    </source>
</evidence>
<evidence type="ECO:0000256" key="13">
    <source>
        <dbReference type="ARBA" id="ARBA00023224"/>
    </source>
</evidence>
<feature type="transmembrane region" description="Helical" evidence="17">
    <location>
        <begin position="149"/>
        <end position="174"/>
    </location>
</feature>
<protein>
    <recommendedName>
        <fullName evidence="3">Neuropeptide Y receptor type 2</fullName>
    </recommendedName>
    <alternativeName>
        <fullName evidence="15">NPY-Y2 receptor</fullName>
    </alternativeName>
</protein>
<name>A0AA47NQ53_MERPO</name>
<dbReference type="SMART" id="SM01381">
    <property type="entry name" value="7TM_GPCR_Srsx"/>
    <property type="match status" value="1"/>
</dbReference>
<sequence length="408" mass="44408">MTDSGHLQMATGSVGPLHVTHIDAPGYSAGPCDHCSATGPPLAEDDDLQHQHHQYHNHQHQHHHLLELAGGDSTRLVGVQVALILAYSAIILLGVVGNALVIYVVFRFKALRTVTNFFIANLAVSDLFMSALCLPFTLVHTLYGEWKFGRALCFALPCAQAAAVHVSTITLNVIALDRHRSVVYHRETKMAKGTCAAVIAATWAAGALLASPLAVFREYGTLDLTPGTAIEVCAEEWPGGGADATVYSVAMLLVQYGLPLAVNSVAYARIWRTLRRHASPGGRSARHRRRRKTTKMLVAVVAAFAVAWLPFHAFQLAVDIDSSVLDMRDFKLLFTVFHVVAMCSTFVNPILYGWMNNRYRDAFRAVCGKCELRVRRGPRTAAARGPTRREGEGPAALATCADLKATHV</sequence>
<keyword evidence="11 16" id="KW-0675">Receptor</keyword>
<keyword evidence="4" id="KW-1003">Cell membrane</keyword>
<evidence type="ECO:0000313" key="20">
    <source>
        <dbReference type="Proteomes" id="UP001174136"/>
    </source>
</evidence>
<feature type="transmembrane region" description="Helical" evidence="17">
    <location>
        <begin position="330"/>
        <end position="354"/>
    </location>
</feature>
<dbReference type="PANTHER" id="PTHR24235">
    <property type="entry name" value="NEUROPEPTIDE Y RECEPTOR"/>
    <property type="match status" value="1"/>
</dbReference>
<evidence type="ECO:0000256" key="8">
    <source>
        <dbReference type="ARBA" id="ARBA00023136"/>
    </source>
</evidence>
<dbReference type="PROSITE" id="PS00237">
    <property type="entry name" value="G_PROTEIN_RECEP_F1_1"/>
    <property type="match status" value="1"/>
</dbReference>
<keyword evidence="7 16" id="KW-0297">G-protein coupled receptor</keyword>
<dbReference type="SUPFAM" id="SSF81321">
    <property type="entry name" value="Family A G protein-coupled receptor-like"/>
    <property type="match status" value="1"/>
</dbReference>
<gene>
    <name evidence="19" type="primary">NPY2R_0</name>
    <name evidence="19" type="ORF">N1851_030264</name>
</gene>
<feature type="transmembrane region" description="Helical" evidence="17">
    <location>
        <begin position="195"/>
        <end position="216"/>
    </location>
</feature>
<evidence type="ECO:0000256" key="1">
    <source>
        <dbReference type="ARBA" id="ARBA00004651"/>
    </source>
</evidence>
<evidence type="ECO:0000256" key="4">
    <source>
        <dbReference type="ARBA" id="ARBA00022475"/>
    </source>
</evidence>
<keyword evidence="6 17" id="KW-1133">Transmembrane helix</keyword>
<evidence type="ECO:0000256" key="12">
    <source>
        <dbReference type="ARBA" id="ARBA00023180"/>
    </source>
</evidence>